<reference evidence="2" key="1">
    <citation type="journal article" date="2021" name="bioRxiv">
        <title>Whole Genome Assembly and Annotation of Northern Wild Rice, Zizania palustris L., Supports a Whole Genome Duplication in the Zizania Genus.</title>
        <authorList>
            <person name="Haas M."/>
            <person name="Kono T."/>
            <person name="Macchietto M."/>
            <person name="Millas R."/>
            <person name="McGilp L."/>
            <person name="Shao M."/>
            <person name="Duquette J."/>
            <person name="Hirsch C.N."/>
            <person name="Kimball J."/>
        </authorList>
    </citation>
    <scope>NUCLEOTIDE SEQUENCE</scope>
    <source>
        <tissue evidence="2">Fresh leaf tissue</tissue>
    </source>
</reference>
<dbReference type="Proteomes" id="UP000729402">
    <property type="component" value="Unassembled WGS sequence"/>
</dbReference>
<name>A0A8J5WTK9_ZIZPA</name>
<comment type="caution">
    <text evidence="2">The sequence shown here is derived from an EMBL/GenBank/DDBJ whole genome shotgun (WGS) entry which is preliminary data.</text>
</comment>
<feature type="region of interest" description="Disordered" evidence="1">
    <location>
        <begin position="101"/>
        <end position="139"/>
    </location>
</feature>
<accession>A0A8J5WTK9</accession>
<reference evidence="2" key="2">
    <citation type="submission" date="2021-02" db="EMBL/GenBank/DDBJ databases">
        <authorList>
            <person name="Kimball J.A."/>
            <person name="Haas M.W."/>
            <person name="Macchietto M."/>
            <person name="Kono T."/>
            <person name="Duquette J."/>
            <person name="Shao M."/>
        </authorList>
    </citation>
    <scope>NUCLEOTIDE SEQUENCE</scope>
    <source>
        <tissue evidence="2">Fresh leaf tissue</tissue>
    </source>
</reference>
<protein>
    <submittedName>
        <fullName evidence="2">Uncharacterized protein</fullName>
    </submittedName>
</protein>
<evidence type="ECO:0000256" key="1">
    <source>
        <dbReference type="SAM" id="MobiDB-lite"/>
    </source>
</evidence>
<keyword evidence="3" id="KW-1185">Reference proteome</keyword>
<organism evidence="2 3">
    <name type="scientific">Zizania palustris</name>
    <name type="common">Northern wild rice</name>
    <dbReference type="NCBI Taxonomy" id="103762"/>
    <lineage>
        <taxon>Eukaryota</taxon>
        <taxon>Viridiplantae</taxon>
        <taxon>Streptophyta</taxon>
        <taxon>Embryophyta</taxon>
        <taxon>Tracheophyta</taxon>
        <taxon>Spermatophyta</taxon>
        <taxon>Magnoliopsida</taxon>
        <taxon>Liliopsida</taxon>
        <taxon>Poales</taxon>
        <taxon>Poaceae</taxon>
        <taxon>BOP clade</taxon>
        <taxon>Oryzoideae</taxon>
        <taxon>Oryzeae</taxon>
        <taxon>Zizaniinae</taxon>
        <taxon>Zizania</taxon>
    </lineage>
</organism>
<evidence type="ECO:0000313" key="2">
    <source>
        <dbReference type="EMBL" id="KAG8096841.1"/>
    </source>
</evidence>
<feature type="compositionally biased region" description="Polar residues" evidence="1">
    <location>
        <begin position="51"/>
        <end position="64"/>
    </location>
</feature>
<sequence>MIQGTFPAEADPEVEPQVVNIIEPVVEEGAWDDWPAQLPPAPQAAPPQQAVSVQISGASNQPNSISTTVLEADNTDDVHSPPGPHDSLLKPHISIVYKRRKRTAAPVTMDLPRQSSKGKELLLPDHPSVQDFAQASSAA</sequence>
<evidence type="ECO:0000313" key="3">
    <source>
        <dbReference type="Proteomes" id="UP000729402"/>
    </source>
</evidence>
<feature type="region of interest" description="Disordered" evidence="1">
    <location>
        <begin position="32"/>
        <end position="64"/>
    </location>
</feature>
<dbReference type="AlphaFoldDB" id="A0A8J5WTK9"/>
<proteinExistence type="predicted"/>
<gene>
    <name evidence="2" type="ORF">GUJ93_ZPchr0013g35801</name>
</gene>
<dbReference type="EMBL" id="JAAALK010000079">
    <property type="protein sequence ID" value="KAG8096841.1"/>
    <property type="molecule type" value="Genomic_DNA"/>
</dbReference>